<dbReference type="Proteomes" id="UP001151760">
    <property type="component" value="Unassembled WGS sequence"/>
</dbReference>
<keyword evidence="2" id="KW-0812">Transmembrane</keyword>
<feature type="region of interest" description="Disordered" evidence="1">
    <location>
        <begin position="157"/>
        <end position="179"/>
    </location>
</feature>
<proteinExistence type="predicted"/>
<protein>
    <submittedName>
        <fullName evidence="4">Ribonuclease H-like domain-containing protein</fullName>
    </submittedName>
</protein>
<comment type="caution">
    <text evidence="4">The sequence shown here is derived from an EMBL/GenBank/DDBJ whole genome shotgun (WGS) entry which is preliminary data.</text>
</comment>
<evidence type="ECO:0000259" key="3">
    <source>
        <dbReference type="Pfam" id="PF14244"/>
    </source>
</evidence>
<dbReference type="PANTHER" id="PTHR34222:SF99">
    <property type="entry name" value="PROTEIN, PUTATIVE-RELATED"/>
    <property type="match status" value="1"/>
</dbReference>
<reference evidence="4" key="2">
    <citation type="submission" date="2022-01" db="EMBL/GenBank/DDBJ databases">
        <authorList>
            <person name="Yamashiro T."/>
            <person name="Shiraishi A."/>
            <person name="Satake H."/>
            <person name="Nakayama K."/>
        </authorList>
    </citation>
    <scope>NUCLEOTIDE SEQUENCE</scope>
</reference>
<reference evidence="4" key="1">
    <citation type="journal article" date="2022" name="Int. J. Mol. Sci.">
        <title>Draft Genome of Tanacetum Coccineum: Genomic Comparison of Closely Related Tanacetum-Family Plants.</title>
        <authorList>
            <person name="Yamashiro T."/>
            <person name="Shiraishi A."/>
            <person name="Nakayama K."/>
            <person name="Satake H."/>
        </authorList>
    </citation>
    <scope>NUCLEOTIDE SEQUENCE</scope>
</reference>
<dbReference type="PANTHER" id="PTHR34222">
    <property type="entry name" value="GAG_PRE-INTEGRS DOMAIN-CONTAINING PROTEIN"/>
    <property type="match status" value="1"/>
</dbReference>
<keyword evidence="5" id="KW-1185">Reference proteome</keyword>
<accession>A0ABQ5J1Q4</accession>
<name>A0ABQ5J1Q4_9ASTR</name>
<keyword evidence="2" id="KW-1133">Transmembrane helix</keyword>
<feature type="domain" description="Retrotransposon Copia-like N-terminal" evidence="3">
    <location>
        <begin position="41"/>
        <end position="84"/>
    </location>
</feature>
<dbReference type="EMBL" id="BQNB010021343">
    <property type="protein sequence ID" value="GJU05388.1"/>
    <property type="molecule type" value="Genomic_DNA"/>
</dbReference>
<feature type="transmembrane region" description="Helical" evidence="2">
    <location>
        <begin position="289"/>
        <end position="308"/>
    </location>
</feature>
<gene>
    <name evidence="4" type="ORF">Tco_1121818</name>
</gene>
<organism evidence="4 5">
    <name type="scientific">Tanacetum coccineum</name>
    <dbReference type="NCBI Taxonomy" id="301880"/>
    <lineage>
        <taxon>Eukaryota</taxon>
        <taxon>Viridiplantae</taxon>
        <taxon>Streptophyta</taxon>
        <taxon>Embryophyta</taxon>
        <taxon>Tracheophyta</taxon>
        <taxon>Spermatophyta</taxon>
        <taxon>Magnoliopsida</taxon>
        <taxon>eudicotyledons</taxon>
        <taxon>Gunneridae</taxon>
        <taxon>Pentapetalae</taxon>
        <taxon>asterids</taxon>
        <taxon>campanulids</taxon>
        <taxon>Asterales</taxon>
        <taxon>Asteraceae</taxon>
        <taxon>Asteroideae</taxon>
        <taxon>Anthemideae</taxon>
        <taxon>Anthemidinae</taxon>
        <taxon>Tanacetum</taxon>
    </lineage>
</organism>
<evidence type="ECO:0000256" key="2">
    <source>
        <dbReference type="SAM" id="Phobius"/>
    </source>
</evidence>
<keyword evidence="2" id="KW-0472">Membrane</keyword>
<evidence type="ECO:0000313" key="4">
    <source>
        <dbReference type="EMBL" id="GJU05388.1"/>
    </source>
</evidence>
<dbReference type="InterPro" id="IPR029472">
    <property type="entry name" value="Copia-like_N"/>
</dbReference>
<sequence>MAFGDDINKSGDDSNKKHDDIGFSSELNLSFGDTLYLYPYDTGGSPIVTIKLTRTENYKMWCIAMTFALRNHNKFGFIDGSCNKDNKNPTLANQWDMYESYLAIRSNTLTREPLPLVKEAFAIVSGEESYRNATSIRAIKPTATAFAAKTFDNKRRFNNNNNFNKGSSSNSNFNNRGPNPNMKCTNCNKIGHTVDKWFELIGYLVGYVKRNFNANTRTVSSNNASPDVHSNNASTDIRNNNSFASLSNEQISRLMSHLNDNGASSANDNMAGHPNGTQALITKIGDLKIIMISLYMMFLLFLSTLSLWHQRLGHLADQVLDVLKS</sequence>
<feature type="compositionally biased region" description="Low complexity" evidence="1">
    <location>
        <begin position="158"/>
        <end position="179"/>
    </location>
</feature>
<dbReference type="Pfam" id="PF14244">
    <property type="entry name" value="Retrotran_gag_3"/>
    <property type="match status" value="1"/>
</dbReference>
<evidence type="ECO:0000256" key="1">
    <source>
        <dbReference type="SAM" id="MobiDB-lite"/>
    </source>
</evidence>
<evidence type="ECO:0000313" key="5">
    <source>
        <dbReference type="Proteomes" id="UP001151760"/>
    </source>
</evidence>